<dbReference type="GO" id="GO:0000981">
    <property type="term" value="F:DNA-binding transcription factor activity, RNA polymerase II-specific"/>
    <property type="evidence" value="ECO:0007669"/>
    <property type="project" value="TreeGrafter"/>
</dbReference>
<feature type="region of interest" description="Disordered" evidence="12">
    <location>
        <begin position="346"/>
        <end position="499"/>
    </location>
</feature>
<feature type="compositionally biased region" description="Polar residues" evidence="12">
    <location>
        <begin position="1"/>
        <end position="10"/>
    </location>
</feature>
<keyword evidence="3" id="KW-0677">Repeat</keyword>
<feature type="compositionally biased region" description="Polar residues" evidence="12">
    <location>
        <begin position="96"/>
        <end position="113"/>
    </location>
</feature>
<name>A0A139AY26_GONPJ</name>
<evidence type="ECO:0000256" key="12">
    <source>
        <dbReference type="SAM" id="MobiDB-lite"/>
    </source>
</evidence>
<feature type="compositionally biased region" description="Acidic residues" evidence="12">
    <location>
        <begin position="61"/>
        <end position="70"/>
    </location>
</feature>
<dbReference type="Proteomes" id="UP000070544">
    <property type="component" value="Unassembled WGS sequence"/>
</dbReference>
<keyword evidence="4 10" id="KW-0863">Zinc-finger</keyword>
<evidence type="ECO:0000313" key="15">
    <source>
        <dbReference type="Proteomes" id="UP000070544"/>
    </source>
</evidence>
<feature type="compositionally biased region" description="Low complexity" evidence="12">
    <location>
        <begin position="305"/>
        <end position="317"/>
    </location>
</feature>
<keyword evidence="7" id="KW-0238">DNA-binding</keyword>
<dbReference type="GO" id="GO:0008270">
    <property type="term" value="F:zinc ion binding"/>
    <property type="evidence" value="ECO:0007669"/>
    <property type="project" value="UniProtKB-KW"/>
</dbReference>
<protein>
    <recommendedName>
        <fullName evidence="13">C2H2-type domain-containing protein</fullName>
    </recommendedName>
</protein>
<evidence type="ECO:0000256" key="7">
    <source>
        <dbReference type="ARBA" id="ARBA00023125"/>
    </source>
</evidence>
<dbReference type="STRING" id="1344416.A0A139AY26"/>
<feature type="region of interest" description="Disordered" evidence="12">
    <location>
        <begin position="613"/>
        <end position="632"/>
    </location>
</feature>
<feature type="region of interest" description="Disordered" evidence="12">
    <location>
        <begin position="299"/>
        <end position="326"/>
    </location>
</feature>
<keyword evidence="6" id="KW-0805">Transcription regulation</keyword>
<organism evidence="14 15">
    <name type="scientific">Gonapodya prolifera (strain JEL478)</name>
    <name type="common">Monoblepharis prolifera</name>
    <dbReference type="NCBI Taxonomy" id="1344416"/>
    <lineage>
        <taxon>Eukaryota</taxon>
        <taxon>Fungi</taxon>
        <taxon>Fungi incertae sedis</taxon>
        <taxon>Chytridiomycota</taxon>
        <taxon>Chytridiomycota incertae sedis</taxon>
        <taxon>Monoblepharidomycetes</taxon>
        <taxon>Monoblepharidales</taxon>
        <taxon>Gonapodyaceae</taxon>
        <taxon>Gonapodya</taxon>
    </lineage>
</organism>
<reference evidence="14 15" key="1">
    <citation type="journal article" date="2015" name="Genome Biol. Evol.">
        <title>Phylogenomic analyses indicate that early fungi evolved digesting cell walls of algal ancestors of land plants.</title>
        <authorList>
            <person name="Chang Y."/>
            <person name="Wang S."/>
            <person name="Sekimoto S."/>
            <person name="Aerts A.L."/>
            <person name="Choi C."/>
            <person name="Clum A."/>
            <person name="LaButti K.M."/>
            <person name="Lindquist E.A."/>
            <person name="Yee Ngan C."/>
            <person name="Ohm R.A."/>
            <person name="Salamov A.A."/>
            <person name="Grigoriev I.V."/>
            <person name="Spatafora J.W."/>
            <person name="Berbee M.L."/>
        </authorList>
    </citation>
    <scope>NUCLEOTIDE SEQUENCE [LARGE SCALE GENOMIC DNA]</scope>
    <source>
        <strain evidence="14 15">JEL478</strain>
    </source>
</reference>
<feature type="compositionally biased region" description="Basic residues" evidence="12">
    <location>
        <begin position="479"/>
        <end position="489"/>
    </location>
</feature>
<evidence type="ECO:0000256" key="4">
    <source>
        <dbReference type="ARBA" id="ARBA00022771"/>
    </source>
</evidence>
<evidence type="ECO:0000256" key="9">
    <source>
        <dbReference type="ARBA" id="ARBA00023242"/>
    </source>
</evidence>
<keyword evidence="8" id="KW-0804">Transcription</keyword>
<dbReference type="GO" id="GO:0005634">
    <property type="term" value="C:nucleus"/>
    <property type="evidence" value="ECO:0007669"/>
    <property type="project" value="UniProtKB-SubCell"/>
</dbReference>
<evidence type="ECO:0000256" key="2">
    <source>
        <dbReference type="ARBA" id="ARBA00022723"/>
    </source>
</evidence>
<dbReference type="EMBL" id="KQ965732">
    <property type="protein sequence ID" value="KXS21620.1"/>
    <property type="molecule type" value="Genomic_DNA"/>
</dbReference>
<comment type="subcellular location">
    <subcellularLocation>
        <location evidence="1">Nucleus</location>
    </subcellularLocation>
</comment>
<dbReference type="AlphaFoldDB" id="A0A139AY26"/>
<dbReference type="OrthoDB" id="6077919at2759"/>
<evidence type="ECO:0000256" key="10">
    <source>
        <dbReference type="PROSITE-ProRule" id="PRU00042"/>
    </source>
</evidence>
<sequence length="692" mass="74358">MVAEPNNTLDPESPAEVQKRSFPDSDDIGEQEDGPATKRQRLPDAGNDVLGETSNGLLAEGENEGQEDALAEVGNVDAPRRSRHSPGGKAGRAGRASQTPKKSPSTPTVSASEQPQQQTPPPLDDVRQNLSTHFESIHLLILRNLQTREGEVGRLATLVRTLKQRKKQSQQDAAVSDMNADGVSGLNLPGAAESDVMELAAEITRSAEGIRKLEETHSKLLDAQEQLLDAHKKILRAANKGRDPGAVIDPSTLDPGAVSLAVEYREMQRRSDELKEASRKLRMETKTLGERLERLAATYASATGSPDSTRSSSPRPDYGLGPPIEPADLEAMNAVGMALMPPFAFELPNGGKGRGRSSRGRGRGRGSSSSQRRAPETIDGDGGDDDEEDELASGPEELGEDGLPKKKKSRGRPKKDYELDENGNPVNKPKQKRKPKMRPDSGVPPMEPMSAAGEGSNEGHFADGYEGADALSSDEKTRRASSKRGPKKKREGEDGQEVANEPVDLATFAPGSGPIGPIAHTLPSGEVVEMHFCSFCHKGFGRRADATRHEKIHRDDRAYVCNFVLKVGETQDDNHICGKRFIQRHALVVHERTHTGERPYKCDTCGVGFVDLEGEGGEGENGSESESASRAPTYEELNALIADPSRMMDPLDPNMLAGFAAIDGMVGFVAAPQGHEMAIPDIADGGVEENGA</sequence>
<evidence type="ECO:0000256" key="11">
    <source>
        <dbReference type="SAM" id="Coils"/>
    </source>
</evidence>
<feature type="coiled-coil region" evidence="11">
    <location>
        <begin position="257"/>
        <end position="284"/>
    </location>
</feature>
<dbReference type="GO" id="GO:0000978">
    <property type="term" value="F:RNA polymerase II cis-regulatory region sequence-specific DNA binding"/>
    <property type="evidence" value="ECO:0007669"/>
    <property type="project" value="TreeGrafter"/>
</dbReference>
<dbReference type="SUPFAM" id="SSF57667">
    <property type="entry name" value="beta-beta-alpha zinc fingers"/>
    <property type="match status" value="2"/>
</dbReference>
<evidence type="ECO:0000256" key="1">
    <source>
        <dbReference type="ARBA" id="ARBA00004123"/>
    </source>
</evidence>
<dbReference type="PROSITE" id="PS50157">
    <property type="entry name" value="ZINC_FINGER_C2H2_2"/>
    <property type="match status" value="2"/>
</dbReference>
<dbReference type="PROSITE" id="PS00028">
    <property type="entry name" value="ZINC_FINGER_C2H2_1"/>
    <property type="match status" value="1"/>
</dbReference>
<feature type="domain" description="C2H2-type" evidence="13">
    <location>
        <begin position="531"/>
        <end position="558"/>
    </location>
</feature>
<keyword evidence="15" id="KW-1185">Reference proteome</keyword>
<dbReference type="Gene3D" id="3.30.160.60">
    <property type="entry name" value="Classic Zinc Finger"/>
    <property type="match status" value="2"/>
</dbReference>
<evidence type="ECO:0000256" key="5">
    <source>
        <dbReference type="ARBA" id="ARBA00022833"/>
    </source>
</evidence>
<dbReference type="SMART" id="SM00355">
    <property type="entry name" value="ZnF_C2H2"/>
    <property type="match status" value="2"/>
</dbReference>
<feature type="compositionally biased region" description="Basic residues" evidence="12">
    <location>
        <begin position="353"/>
        <end position="364"/>
    </location>
</feature>
<keyword evidence="2" id="KW-0479">Metal-binding</keyword>
<dbReference type="InterPro" id="IPR050457">
    <property type="entry name" value="ZnFinger_BTB_dom_contain"/>
</dbReference>
<feature type="compositionally biased region" description="Acidic residues" evidence="12">
    <location>
        <begin position="24"/>
        <end position="33"/>
    </location>
</feature>
<dbReference type="PANTHER" id="PTHR46105">
    <property type="entry name" value="AGAP004733-PA"/>
    <property type="match status" value="1"/>
</dbReference>
<evidence type="ECO:0000259" key="13">
    <source>
        <dbReference type="PROSITE" id="PS50157"/>
    </source>
</evidence>
<evidence type="ECO:0000256" key="6">
    <source>
        <dbReference type="ARBA" id="ARBA00023015"/>
    </source>
</evidence>
<evidence type="ECO:0000256" key="8">
    <source>
        <dbReference type="ARBA" id="ARBA00023163"/>
    </source>
</evidence>
<dbReference type="PANTHER" id="PTHR46105:SF5">
    <property type="entry name" value="ZINC FINGER AND BTB DOMAIN-CONTAINING PROTEIN 44 ISOFORM X1"/>
    <property type="match status" value="1"/>
</dbReference>
<feature type="compositionally biased region" description="Acidic residues" evidence="12">
    <location>
        <begin position="378"/>
        <end position="391"/>
    </location>
</feature>
<proteinExistence type="predicted"/>
<dbReference type="InterPro" id="IPR036236">
    <property type="entry name" value="Znf_C2H2_sf"/>
</dbReference>
<keyword evidence="9" id="KW-0539">Nucleus</keyword>
<feature type="compositionally biased region" description="Acidic residues" evidence="12">
    <location>
        <begin position="613"/>
        <end position="623"/>
    </location>
</feature>
<evidence type="ECO:0000256" key="3">
    <source>
        <dbReference type="ARBA" id="ARBA00022737"/>
    </source>
</evidence>
<keyword evidence="5" id="KW-0862">Zinc</keyword>
<feature type="domain" description="C2H2-type" evidence="13">
    <location>
        <begin position="559"/>
        <end position="599"/>
    </location>
</feature>
<gene>
    <name evidence="14" type="ORF">M427DRAFT_27241</name>
</gene>
<keyword evidence="11" id="KW-0175">Coiled coil</keyword>
<feature type="region of interest" description="Disordered" evidence="12">
    <location>
        <begin position="1"/>
        <end position="127"/>
    </location>
</feature>
<dbReference type="InterPro" id="IPR013087">
    <property type="entry name" value="Znf_C2H2_type"/>
</dbReference>
<accession>A0A139AY26</accession>
<evidence type="ECO:0000313" key="14">
    <source>
        <dbReference type="EMBL" id="KXS21620.1"/>
    </source>
</evidence>